<dbReference type="EMBL" id="AAOA02000001">
    <property type="protein sequence ID" value="EAQ96364.1"/>
    <property type="molecule type" value="Genomic_DNA"/>
</dbReference>
<dbReference type="eggNOG" id="ENOG5033XUF">
    <property type="taxonomic scope" value="Bacteria"/>
</dbReference>
<proteinExistence type="predicted"/>
<dbReference type="STRING" id="314285.KT71_13295"/>
<evidence type="ECO:0000313" key="2">
    <source>
        <dbReference type="Proteomes" id="UP000019205"/>
    </source>
</evidence>
<gene>
    <name evidence="1" type="ORF">KT71_13295</name>
</gene>
<name>A4ACD6_9GAMM</name>
<keyword evidence="2" id="KW-1185">Reference proteome</keyword>
<reference evidence="1 2" key="1">
    <citation type="journal article" date="2007" name="Proc. Natl. Acad. Sci. U.S.A.">
        <title>Characterization of a marine gammaproteobacterium capable of aerobic anoxygenic photosynthesis.</title>
        <authorList>
            <person name="Fuchs B.M."/>
            <person name="Spring S."/>
            <person name="Teeling H."/>
            <person name="Quast C."/>
            <person name="Wulf J."/>
            <person name="Schattenhofer M."/>
            <person name="Yan S."/>
            <person name="Ferriera S."/>
            <person name="Johnson J."/>
            <person name="Glockner F.O."/>
            <person name="Amann R."/>
        </authorList>
    </citation>
    <scope>NUCLEOTIDE SEQUENCE [LARGE SCALE GENOMIC DNA]</scope>
    <source>
        <strain evidence="1">KT71</strain>
    </source>
</reference>
<organism evidence="1 2">
    <name type="scientific">Congregibacter litoralis KT71</name>
    <dbReference type="NCBI Taxonomy" id="314285"/>
    <lineage>
        <taxon>Bacteria</taxon>
        <taxon>Pseudomonadati</taxon>
        <taxon>Pseudomonadota</taxon>
        <taxon>Gammaproteobacteria</taxon>
        <taxon>Cellvibrionales</taxon>
        <taxon>Halieaceae</taxon>
        <taxon>Congregibacter</taxon>
    </lineage>
</organism>
<evidence type="ECO:0000313" key="1">
    <source>
        <dbReference type="EMBL" id="EAQ96364.1"/>
    </source>
</evidence>
<dbReference type="HOGENOM" id="CLU_996423_0_0_6"/>
<dbReference type="AlphaFoldDB" id="A4ACD6"/>
<accession>A4ACD6</accession>
<sequence>MLLFSLEDFRIMVYAASGTKTDGASLRKNLRLPGAVVASGANVTPGTGVSSRATAALTAVAICLALLGSFSTRAQEPGAPGLSDSDVERLRGLLLRHHSGNGEAVNTAPDPEEATDALPVDASADEAKLALLLNAPYSRDKLLLRADEWPLLRTEVDTRLSDTAIAERRSDSPLIGTIQIRRRGSLVGSSTYNLRHIGKHQFVGQTKLGNGLNVFSVSDFQWELQLPPLEGSAKHLLVLTAPPRQDWTLHLVPASVLVDLQNDSPPWLGAASAETSDAP</sequence>
<comment type="caution">
    <text evidence="1">The sequence shown here is derived from an EMBL/GenBank/DDBJ whole genome shotgun (WGS) entry which is preliminary data.</text>
</comment>
<dbReference type="Proteomes" id="UP000019205">
    <property type="component" value="Chromosome"/>
</dbReference>
<reference evidence="1 2" key="2">
    <citation type="journal article" date="2009" name="PLoS ONE">
        <title>The photosynthetic apparatus and its regulation in the aerobic gammaproteobacterium Congregibacter litoralis gen. nov., sp. nov.</title>
        <authorList>
            <person name="Spring S."/>
            <person name="Lunsdorf H."/>
            <person name="Fuchs B.M."/>
            <person name="Tindall B.J."/>
        </authorList>
    </citation>
    <scope>NUCLEOTIDE SEQUENCE [LARGE SCALE GENOMIC DNA]</scope>
    <source>
        <strain evidence="1">KT71</strain>
    </source>
</reference>
<protein>
    <submittedName>
        <fullName evidence="1">Uncharacterized protein</fullName>
    </submittedName>
</protein>